<feature type="domain" description="Aminoglycoside phosphotransferase" evidence="1">
    <location>
        <begin position="87"/>
        <end position="152"/>
    </location>
</feature>
<evidence type="ECO:0000313" key="2">
    <source>
        <dbReference type="EMBL" id="PZG30914.1"/>
    </source>
</evidence>
<proteinExistence type="predicted"/>
<dbReference type="RefSeq" id="WP_111170882.1">
    <property type="nucleotide sequence ID" value="NZ_POUA01000340.1"/>
</dbReference>
<dbReference type="AlphaFoldDB" id="A0A2W2GVM8"/>
<dbReference type="InterPro" id="IPR011009">
    <property type="entry name" value="Kinase-like_dom_sf"/>
</dbReference>
<reference evidence="2 3" key="1">
    <citation type="submission" date="2018-01" db="EMBL/GenBank/DDBJ databases">
        <title>Draft genome sequence of Sphaerisporangium sp. 7K107.</title>
        <authorList>
            <person name="Sahin N."/>
            <person name="Saygin H."/>
            <person name="Ay H."/>
        </authorList>
    </citation>
    <scope>NUCLEOTIDE SEQUENCE [LARGE SCALE GENOMIC DNA]</scope>
    <source>
        <strain evidence="2 3">7K107</strain>
    </source>
</reference>
<accession>A0A2W2GVM8</accession>
<organism evidence="2 3">
    <name type="scientific">Spongiactinospora gelatinilytica</name>
    <dbReference type="NCBI Taxonomy" id="2666298"/>
    <lineage>
        <taxon>Bacteria</taxon>
        <taxon>Bacillati</taxon>
        <taxon>Actinomycetota</taxon>
        <taxon>Actinomycetes</taxon>
        <taxon>Streptosporangiales</taxon>
        <taxon>Streptosporangiaceae</taxon>
        <taxon>Spongiactinospora</taxon>
    </lineage>
</organism>
<name>A0A2W2GVM8_9ACTN</name>
<dbReference type="SUPFAM" id="SSF56112">
    <property type="entry name" value="Protein kinase-like (PK-like)"/>
    <property type="match status" value="1"/>
</dbReference>
<dbReference type="Proteomes" id="UP000248544">
    <property type="component" value="Unassembled WGS sequence"/>
</dbReference>
<gene>
    <name evidence="2" type="ORF">C1I98_30715</name>
</gene>
<dbReference type="EMBL" id="POUA01000340">
    <property type="protein sequence ID" value="PZG30914.1"/>
    <property type="molecule type" value="Genomic_DNA"/>
</dbReference>
<dbReference type="Pfam" id="PF01636">
    <property type="entry name" value="APH"/>
    <property type="match status" value="1"/>
</dbReference>
<sequence length="217" mass="22470">MTAPIASGRTADIYAIGGGRVLRRYRQGGDVAREAQIMAYVRDGGFPVPEVFSAHGDEMAMARVDGPTMTDALLAGKLPSQEGGGTLAGLHNLLHRLPAPGGDEAVIHLVLHPGNVILGEDGPVVIDWRDAGEGPADLDLAMSALILGMVAVTGPVKIAHQATAVLDGFLPAAEGDPARMLDRAVAMRAVNPRLTEHEIAGLDGAAGLVRRRAGLTT</sequence>
<dbReference type="InterPro" id="IPR002575">
    <property type="entry name" value="Aminoglycoside_PTrfase"/>
</dbReference>
<protein>
    <recommendedName>
        <fullName evidence="1">Aminoglycoside phosphotransferase domain-containing protein</fullName>
    </recommendedName>
</protein>
<evidence type="ECO:0000313" key="3">
    <source>
        <dbReference type="Proteomes" id="UP000248544"/>
    </source>
</evidence>
<comment type="caution">
    <text evidence="2">The sequence shown here is derived from an EMBL/GenBank/DDBJ whole genome shotgun (WGS) entry which is preliminary data.</text>
</comment>
<evidence type="ECO:0000259" key="1">
    <source>
        <dbReference type="Pfam" id="PF01636"/>
    </source>
</evidence>
<keyword evidence="3" id="KW-1185">Reference proteome</keyword>